<dbReference type="Proteomes" id="UP000707071">
    <property type="component" value="Unassembled WGS sequence"/>
</dbReference>
<evidence type="ECO:0000313" key="2">
    <source>
        <dbReference type="EMBL" id="KAG6298442.1"/>
    </source>
</evidence>
<evidence type="ECO:0000256" key="1">
    <source>
        <dbReference type="SAM" id="MobiDB-lite"/>
    </source>
</evidence>
<organism evidence="2 3">
    <name type="scientific">Claviceps aff. purpurea</name>
    <dbReference type="NCBI Taxonomy" id="1967640"/>
    <lineage>
        <taxon>Eukaryota</taxon>
        <taxon>Fungi</taxon>
        <taxon>Dikarya</taxon>
        <taxon>Ascomycota</taxon>
        <taxon>Pezizomycotina</taxon>
        <taxon>Sordariomycetes</taxon>
        <taxon>Hypocreomycetidae</taxon>
        <taxon>Hypocreales</taxon>
        <taxon>Clavicipitaceae</taxon>
        <taxon>Claviceps</taxon>
    </lineage>
</organism>
<feature type="region of interest" description="Disordered" evidence="1">
    <location>
        <begin position="27"/>
        <end position="61"/>
    </location>
</feature>
<dbReference type="EMBL" id="SRRH01000124">
    <property type="protein sequence ID" value="KAG6298442.1"/>
    <property type="molecule type" value="Genomic_DNA"/>
</dbReference>
<dbReference type="AlphaFoldDB" id="A0A9P7QN69"/>
<reference evidence="2 3" key="1">
    <citation type="journal article" date="2020" name="bioRxiv">
        <title>Whole genome comparisons of ergot fungi reveals the divergence and evolution of species within the genus Claviceps are the result of varying mechanisms driving genome evolution and host range expansion.</title>
        <authorList>
            <person name="Wyka S.A."/>
            <person name="Mondo S.J."/>
            <person name="Liu M."/>
            <person name="Dettman J."/>
            <person name="Nalam V."/>
            <person name="Broders K.D."/>
        </authorList>
    </citation>
    <scope>NUCLEOTIDE SEQUENCE [LARGE SCALE GENOMIC DNA]</scope>
    <source>
        <strain evidence="2 3">Clav52</strain>
    </source>
</reference>
<gene>
    <name evidence="2" type="ORF">E4U09_000794</name>
</gene>
<sequence>MGLRTASFDHLVDLVRKFPEKQLGVSEESQANFQVNPNAGSRTQVNRDETRGKGHYNWSNS</sequence>
<feature type="compositionally biased region" description="Polar residues" evidence="1">
    <location>
        <begin position="27"/>
        <end position="44"/>
    </location>
</feature>
<protein>
    <submittedName>
        <fullName evidence="2">Uncharacterized protein</fullName>
    </submittedName>
</protein>
<proteinExistence type="predicted"/>
<keyword evidence="3" id="KW-1185">Reference proteome</keyword>
<accession>A0A9P7QN69</accession>
<evidence type="ECO:0000313" key="3">
    <source>
        <dbReference type="Proteomes" id="UP000707071"/>
    </source>
</evidence>
<comment type="caution">
    <text evidence="2">The sequence shown here is derived from an EMBL/GenBank/DDBJ whole genome shotgun (WGS) entry which is preliminary data.</text>
</comment>
<name>A0A9P7QN69_9HYPO</name>